<sequence length="579" mass="63485">MLARKVARLMAGTEHQGSAWLICGEYALTALHCVQSDDGFARTDLTLVFHGQSLQIEADILETADDIDVALLKLKTPITDLRNVISLSRSKVELSDELGLHGHPAAAISSPQGISVFCTVIDPAHPYVGTKDTLKVNTIAMHSESTTPALSGVQPTSGLKGASGGVIARKLGNDSESAVGLLIEDSLSGNALHAVPIFEIARCFPQVQAALERSPHVDRRSPRIVLRAGESGRIQWSGSLAPTEISELWDIDATKQGVLRILVTAKLRELGSLDDALVRLSAYANLKSLRVPDQDAWARRLQSLIDSHREPDKSLTFDTSSNEEHCPSAWQDFDKDELSNLIHQELDRKMLAWLSDELYGCLKNGKATDIGEKIEGNLSSAMWTRWESWEVALQGDAELLRHFLSRVFDVDANAPVAKSNFVSIGFCTNVRKQLLLATLFALALDAAGISTTPRARDIGNLDVAEQSGHACGISRRSQQDLRRFATSLDWKSDVVFLPYLQTSLLHLYLRSVSMTRTEGTEDHSLTQTLPIALTAEDDFLDALARGAKDVHDFYERKRAERDSRLSALALPSRTEPLNA</sequence>
<accession>B7WRL2</accession>
<dbReference type="InterPro" id="IPR043504">
    <property type="entry name" value="Peptidase_S1_PA_chymotrypsin"/>
</dbReference>
<protein>
    <recommendedName>
        <fullName evidence="1">ABC-three component systems C-terminal domain-containing protein</fullName>
    </recommendedName>
</protein>
<dbReference type="Proteomes" id="UP000003039">
    <property type="component" value="Unassembled WGS sequence"/>
</dbReference>
<evidence type="ECO:0000259" key="1">
    <source>
        <dbReference type="Pfam" id="PF20278"/>
    </source>
</evidence>
<proteinExistence type="predicted"/>
<dbReference type="Gene3D" id="2.40.10.10">
    <property type="entry name" value="Trypsin-like serine proteases"/>
    <property type="match status" value="1"/>
</dbReference>
<dbReference type="EMBL" id="AAUJ02000001">
    <property type="protein sequence ID" value="EED67197.1"/>
    <property type="molecule type" value="Genomic_DNA"/>
</dbReference>
<dbReference type="InterPro" id="IPR046918">
    <property type="entry name" value="ABC-3C_CTD2"/>
</dbReference>
<dbReference type="OrthoDB" id="1494755at2"/>
<dbReference type="AlphaFoldDB" id="B7WRL2"/>
<dbReference type="SUPFAM" id="SSF50494">
    <property type="entry name" value="Trypsin-like serine proteases"/>
    <property type="match status" value="1"/>
</dbReference>
<gene>
    <name evidence="2" type="ORF">CtesDRAFT_PD2143</name>
</gene>
<organism evidence="2 3">
    <name type="scientific">Comamonas testosteroni (strain DSM 14576 / KF-1)</name>
    <name type="common">Pseudomonas testosteroni</name>
    <dbReference type="NCBI Taxonomy" id="399795"/>
    <lineage>
        <taxon>Bacteria</taxon>
        <taxon>Pseudomonadati</taxon>
        <taxon>Pseudomonadota</taxon>
        <taxon>Betaproteobacteria</taxon>
        <taxon>Burkholderiales</taxon>
        <taxon>Comamonadaceae</taxon>
        <taxon>Comamonas</taxon>
    </lineage>
</organism>
<reference evidence="2 3" key="1">
    <citation type="journal article" date="2004" name="Appl. Environ. Microbiol.">
        <title>Mineralization of individual congeners of linear alkylbenzenesulfonate by defined pairs of heterotrophic bacteria.</title>
        <authorList>
            <person name="Schleheck D."/>
            <person name="Knepper T.P."/>
            <person name="Fischer K."/>
            <person name="Cook A.M."/>
        </authorList>
    </citation>
    <scope>NUCLEOTIDE SEQUENCE [LARGE SCALE GENOMIC DNA]</scope>
    <source>
        <strain evidence="3">DSM 14576 / KF-1</strain>
    </source>
</reference>
<feature type="domain" description="ABC-three component systems C-terminal" evidence="1">
    <location>
        <begin position="231"/>
        <end position="553"/>
    </location>
</feature>
<dbReference type="RefSeq" id="WP_003054628.1">
    <property type="nucleotide sequence ID" value="NZ_AAUJ02000001.1"/>
</dbReference>
<dbReference type="InterPro" id="IPR009003">
    <property type="entry name" value="Peptidase_S1_PA"/>
</dbReference>
<comment type="caution">
    <text evidence="2">The sequence shown here is derived from an EMBL/GenBank/DDBJ whole genome shotgun (WGS) entry which is preliminary data.</text>
</comment>
<name>B7WRL2_COMTK</name>
<dbReference type="Pfam" id="PF20278">
    <property type="entry name" value="CTD2"/>
    <property type="match status" value="1"/>
</dbReference>
<evidence type="ECO:0000313" key="3">
    <source>
        <dbReference type="Proteomes" id="UP000003039"/>
    </source>
</evidence>
<evidence type="ECO:0000313" key="2">
    <source>
        <dbReference type="EMBL" id="EED67197.1"/>
    </source>
</evidence>